<dbReference type="Proteomes" id="UP001165986">
    <property type="component" value="Unassembled WGS sequence"/>
</dbReference>
<protein>
    <submittedName>
        <fullName evidence="1">Uncharacterized protein</fullName>
    </submittedName>
</protein>
<keyword evidence="2" id="KW-1185">Reference proteome</keyword>
<dbReference type="AlphaFoldDB" id="A0AA40T4W4"/>
<organism evidence="1 2">
    <name type="scientific">Komarekiella delphini-convector SJRDD-AB1</name>
    <dbReference type="NCBI Taxonomy" id="2593771"/>
    <lineage>
        <taxon>Bacteria</taxon>
        <taxon>Bacillati</taxon>
        <taxon>Cyanobacteriota</taxon>
        <taxon>Cyanophyceae</taxon>
        <taxon>Nostocales</taxon>
        <taxon>Nostocaceae</taxon>
        <taxon>Komarekiella</taxon>
        <taxon>Komarekiella delphini-convector</taxon>
    </lineage>
</organism>
<reference evidence="1" key="1">
    <citation type="submission" date="2019-07" db="EMBL/GenBank/DDBJ databases">
        <title>Toxilogical consequences of a new and cryptic species of cyanobacteria (Komarekiella delphini-convector) recovered from the epidermis of a bottlenose dolphin and 1500 ft. in the air.</title>
        <authorList>
            <person name="Brown A.O."/>
            <person name="Dvorak P."/>
            <person name="Villanueva C.D."/>
            <person name="Foss A.J."/>
            <person name="Garvey A.D."/>
            <person name="Gibson Q.A."/>
            <person name="Johansen J.R."/>
            <person name="Casamatta D.A."/>
        </authorList>
    </citation>
    <scope>NUCLEOTIDE SEQUENCE</scope>
    <source>
        <strain evidence="1">SJRDD-AB1</strain>
    </source>
</reference>
<evidence type="ECO:0000313" key="2">
    <source>
        <dbReference type="Proteomes" id="UP001165986"/>
    </source>
</evidence>
<name>A0AA40T4W4_9NOST</name>
<evidence type="ECO:0000313" key="1">
    <source>
        <dbReference type="EMBL" id="MBD6620735.1"/>
    </source>
</evidence>
<accession>A0AA40T4W4</accession>
<dbReference type="EMBL" id="VJXY01000080">
    <property type="protein sequence ID" value="MBD6620735.1"/>
    <property type="molecule type" value="Genomic_DNA"/>
</dbReference>
<comment type="caution">
    <text evidence="1">The sequence shown here is derived from an EMBL/GenBank/DDBJ whole genome shotgun (WGS) entry which is preliminary data.</text>
</comment>
<gene>
    <name evidence="1" type="ORF">FNW02_34500</name>
</gene>
<proteinExistence type="predicted"/>
<sequence>MYRIYLQRVFEKCFAVTLGTFRSPLTPLKKGGTGIKVPLFKGDLEGSRTFDTDKRTFQTSSQ</sequence>